<organism evidence="1">
    <name type="scientific">Anguilla anguilla</name>
    <name type="common">European freshwater eel</name>
    <name type="synonym">Muraena anguilla</name>
    <dbReference type="NCBI Taxonomy" id="7936"/>
    <lineage>
        <taxon>Eukaryota</taxon>
        <taxon>Metazoa</taxon>
        <taxon>Chordata</taxon>
        <taxon>Craniata</taxon>
        <taxon>Vertebrata</taxon>
        <taxon>Euteleostomi</taxon>
        <taxon>Actinopterygii</taxon>
        <taxon>Neopterygii</taxon>
        <taxon>Teleostei</taxon>
        <taxon>Anguilliformes</taxon>
        <taxon>Anguillidae</taxon>
        <taxon>Anguilla</taxon>
    </lineage>
</organism>
<reference evidence="1" key="2">
    <citation type="journal article" date="2015" name="Fish Shellfish Immunol.">
        <title>Early steps in the European eel (Anguilla anguilla)-Vibrio vulnificus interaction in the gills: Role of the RtxA13 toxin.</title>
        <authorList>
            <person name="Callol A."/>
            <person name="Pajuelo D."/>
            <person name="Ebbesson L."/>
            <person name="Teles M."/>
            <person name="MacKenzie S."/>
            <person name="Amaro C."/>
        </authorList>
    </citation>
    <scope>NUCLEOTIDE SEQUENCE</scope>
</reference>
<proteinExistence type="predicted"/>
<evidence type="ECO:0000313" key="1">
    <source>
        <dbReference type="EMBL" id="JAH81395.1"/>
    </source>
</evidence>
<name>A0A0E9VVQ9_ANGAN</name>
<sequence length="52" mass="6007">MIDLQANVALREYFGVTYPANFWLLTVSETVFPGLNQSSTTHLDRVWLHIQL</sequence>
<protein>
    <submittedName>
        <fullName evidence="1">Uncharacterized protein</fullName>
    </submittedName>
</protein>
<dbReference type="AlphaFoldDB" id="A0A0E9VVQ9"/>
<accession>A0A0E9VVQ9</accession>
<reference evidence="1" key="1">
    <citation type="submission" date="2014-11" db="EMBL/GenBank/DDBJ databases">
        <authorList>
            <person name="Amaro Gonzalez C."/>
        </authorList>
    </citation>
    <scope>NUCLEOTIDE SEQUENCE</scope>
</reference>
<dbReference type="EMBL" id="GBXM01027182">
    <property type="protein sequence ID" value="JAH81395.1"/>
    <property type="molecule type" value="Transcribed_RNA"/>
</dbReference>